<keyword evidence="4" id="KW-1185">Reference proteome</keyword>
<name>A0A4S1CCG9_9BACT</name>
<dbReference type="RefSeq" id="WP_135870508.1">
    <property type="nucleotide sequence ID" value="NZ_SRSC01000003.1"/>
</dbReference>
<keyword evidence="2" id="KW-0812">Transmembrane</keyword>
<gene>
    <name evidence="3" type="ORF">E4633_12025</name>
</gene>
<feature type="transmembrane region" description="Helical" evidence="2">
    <location>
        <begin position="78"/>
        <end position="96"/>
    </location>
</feature>
<protein>
    <recommendedName>
        <fullName evidence="5">DUF2157 domain-containing protein</fullName>
    </recommendedName>
</protein>
<proteinExistence type="predicted"/>
<dbReference type="EMBL" id="SRSC01000003">
    <property type="protein sequence ID" value="TGU71069.1"/>
    <property type="molecule type" value="Genomic_DNA"/>
</dbReference>
<evidence type="ECO:0008006" key="5">
    <source>
        <dbReference type="Google" id="ProtNLM"/>
    </source>
</evidence>
<evidence type="ECO:0000313" key="4">
    <source>
        <dbReference type="Proteomes" id="UP000306416"/>
    </source>
</evidence>
<reference evidence="3 4" key="1">
    <citation type="submission" date="2019-04" db="EMBL/GenBank/DDBJ databases">
        <title>Geobacter oryzae sp. nov., ferric-reducing bacteria isolated from paddy soil.</title>
        <authorList>
            <person name="Xu Z."/>
            <person name="Masuda Y."/>
            <person name="Itoh H."/>
            <person name="Senoo K."/>
        </authorList>
    </citation>
    <scope>NUCLEOTIDE SEQUENCE [LARGE SCALE GENOMIC DNA]</scope>
    <source>
        <strain evidence="3 4">Red111</strain>
    </source>
</reference>
<feature type="transmembrane region" description="Helical" evidence="2">
    <location>
        <begin position="165"/>
        <end position="184"/>
    </location>
</feature>
<feature type="transmembrane region" description="Helical" evidence="2">
    <location>
        <begin position="322"/>
        <end position="338"/>
    </location>
</feature>
<evidence type="ECO:0000313" key="3">
    <source>
        <dbReference type="EMBL" id="TGU71069.1"/>
    </source>
</evidence>
<accession>A0A4S1CCG9</accession>
<sequence length="401" mass="44011">MIDLYEKGERRVAVVEEALRWKEAGMITAEQAAAVAERYRPELVRVNLFIRILLAVFTVVGVVALVAMPAVILKVEETGLTMLCLIFAPLCAWVADHELIAGRRLYRCGAEEALLLLAVGMLALAVAIPAHDWGHDTERLALLMAHMIFLAGAILLTVRYGYALMAFGAMLALAGLPFHLADILHWQQPHLTRFVLLLMLGAAAIWSQRRLGRRDSLHRGYVWSLETVRISAWAGIYLDVNLFAHRLLWREWLGWTPGESIFSWSDDICALLTAILPMASLAMGIGRRDRALLWFGVVSAILSILTLKYYVHLGHLPEELTAAGLLVVGLAFGLLRWLRAGSKRCRGAFTAESLLEPRLYGLDAEALAAIQPLAPEPRMSQPKGFQPGGGTFGGGGASGGY</sequence>
<feature type="transmembrane region" description="Helical" evidence="2">
    <location>
        <begin position="190"/>
        <end position="207"/>
    </location>
</feature>
<feature type="compositionally biased region" description="Gly residues" evidence="1">
    <location>
        <begin position="386"/>
        <end position="401"/>
    </location>
</feature>
<dbReference type="AlphaFoldDB" id="A0A4S1CCG9"/>
<comment type="caution">
    <text evidence="3">The sequence shown here is derived from an EMBL/GenBank/DDBJ whole genome shotgun (WGS) entry which is preliminary data.</text>
</comment>
<feature type="transmembrane region" description="Helical" evidence="2">
    <location>
        <begin position="261"/>
        <end position="279"/>
    </location>
</feature>
<evidence type="ECO:0000256" key="2">
    <source>
        <dbReference type="SAM" id="Phobius"/>
    </source>
</evidence>
<keyword evidence="2" id="KW-1133">Transmembrane helix</keyword>
<keyword evidence="2" id="KW-0472">Membrane</keyword>
<organism evidence="3 4">
    <name type="scientific">Geomonas terrae</name>
    <dbReference type="NCBI Taxonomy" id="2562681"/>
    <lineage>
        <taxon>Bacteria</taxon>
        <taxon>Pseudomonadati</taxon>
        <taxon>Thermodesulfobacteriota</taxon>
        <taxon>Desulfuromonadia</taxon>
        <taxon>Geobacterales</taxon>
        <taxon>Geobacteraceae</taxon>
        <taxon>Geomonas</taxon>
    </lineage>
</organism>
<feature type="transmembrane region" description="Helical" evidence="2">
    <location>
        <begin position="140"/>
        <end position="158"/>
    </location>
</feature>
<feature type="transmembrane region" description="Helical" evidence="2">
    <location>
        <begin position="108"/>
        <end position="128"/>
    </location>
</feature>
<feature type="transmembrane region" description="Helical" evidence="2">
    <location>
        <begin position="48"/>
        <end position="72"/>
    </location>
</feature>
<feature type="transmembrane region" description="Helical" evidence="2">
    <location>
        <begin position="228"/>
        <end position="249"/>
    </location>
</feature>
<dbReference type="Proteomes" id="UP000306416">
    <property type="component" value="Unassembled WGS sequence"/>
</dbReference>
<feature type="region of interest" description="Disordered" evidence="1">
    <location>
        <begin position="379"/>
        <end position="401"/>
    </location>
</feature>
<evidence type="ECO:0000256" key="1">
    <source>
        <dbReference type="SAM" id="MobiDB-lite"/>
    </source>
</evidence>
<feature type="transmembrane region" description="Helical" evidence="2">
    <location>
        <begin position="291"/>
        <end position="310"/>
    </location>
</feature>